<keyword evidence="2" id="KW-0479">Metal-binding</keyword>
<keyword evidence="10" id="KW-1185">Reference proteome</keyword>
<dbReference type="InterPro" id="IPR001915">
    <property type="entry name" value="Peptidase_M48"/>
</dbReference>
<proteinExistence type="inferred from homology"/>
<evidence type="ECO:0000256" key="3">
    <source>
        <dbReference type="ARBA" id="ARBA00022801"/>
    </source>
</evidence>
<dbReference type="GO" id="GO:0006508">
    <property type="term" value="P:proteolysis"/>
    <property type="evidence" value="ECO:0007669"/>
    <property type="project" value="UniProtKB-KW"/>
</dbReference>
<evidence type="ECO:0000259" key="8">
    <source>
        <dbReference type="Pfam" id="PF01435"/>
    </source>
</evidence>
<feature type="transmembrane region" description="Helical" evidence="7">
    <location>
        <begin position="39"/>
        <end position="59"/>
    </location>
</feature>
<reference evidence="9 10" key="1">
    <citation type="journal article" date="2015" name="Int. J. Syst. Evol. Microbiol.">
        <title>Methanoculleus taiwanensis sp. nov., a methanogen isolated from deep marine sediment at the deformation front area near Taiwan.</title>
        <authorList>
            <person name="Weng C.Y."/>
            <person name="Chen S.C."/>
            <person name="Lai M.C."/>
            <person name="Wu S.Y."/>
            <person name="Lin S."/>
            <person name="Yang T.F."/>
            <person name="Chen P.C."/>
        </authorList>
    </citation>
    <scope>NUCLEOTIDE SEQUENCE [LARGE SCALE GENOMIC DNA]</scope>
    <source>
        <strain evidence="9 10">CYW4</strain>
    </source>
</reference>
<dbReference type="Proteomes" id="UP000290932">
    <property type="component" value="Unassembled WGS sequence"/>
</dbReference>
<keyword evidence="1 6" id="KW-0645">Protease</keyword>
<gene>
    <name evidence="9" type="ORF">ABH15_02530</name>
</gene>
<keyword evidence="7" id="KW-1133">Transmembrane helix</keyword>
<dbReference type="Pfam" id="PF01435">
    <property type="entry name" value="Peptidase_M48"/>
    <property type="match status" value="1"/>
</dbReference>
<evidence type="ECO:0000256" key="6">
    <source>
        <dbReference type="RuleBase" id="RU003983"/>
    </source>
</evidence>
<keyword evidence="7" id="KW-0472">Membrane</keyword>
<keyword evidence="5 6" id="KW-0482">Metalloprotease</keyword>
<evidence type="ECO:0000256" key="5">
    <source>
        <dbReference type="ARBA" id="ARBA00023049"/>
    </source>
</evidence>
<comment type="similarity">
    <text evidence="6">Belongs to the peptidase M48 family.</text>
</comment>
<evidence type="ECO:0000313" key="9">
    <source>
        <dbReference type="EMBL" id="RXE57448.1"/>
    </source>
</evidence>
<feature type="transmembrane region" description="Helical" evidence="7">
    <location>
        <begin position="79"/>
        <end position="97"/>
    </location>
</feature>
<evidence type="ECO:0000256" key="4">
    <source>
        <dbReference type="ARBA" id="ARBA00022833"/>
    </source>
</evidence>
<dbReference type="AlphaFoldDB" id="A0A498H6I3"/>
<evidence type="ECO:0000256" key="1">
    <source>
        <dbReference type="ARBA" id="ARBA00022670"/>
    </source>
</evidence>
<dbReference type="GO" id="GO:0004222">
    <property type="term" value="F:metalloendopeptidase activity"/>
    <property type="evidence" value="ECO:0007669"/>
    <property type="project" value="InterPro"/>
</dbReference>
<keyword evidence="3 6" id="KW-0378">Hydrolase</keyword>
<sequence length="178" mass="20141">MRSIRYRRAFYDAKLSRLSDDALRFILLHEEGHIRKGSLAPYGIVALPLLLLIALTRSPLPDAGLATLEGFLGPVPTKVLLIAATLAVMLLIYRLFYRRMYDEEFTADRYAAGVMKAHYHIHEPSRLLLGILTDISAGTSQGRIAASLHPPSCRQFSGYFPPFEERVRRIRMDVDGKR</sequence>
<comment type="cofactor">
    <cofactor evidence="6">
        <name>Zn(2+)</name>
        <dbReference type="ChEBI" id="CHEBI:29105"/>
    </cofactor>
    <text evidence="6">Binds 1 zinc ion per subunit.</text>
</comment>
<dbReference type="GO" id="GO:0046872">
    <property type="term" value="F:metal ion binding"/>
    <property type="evidence" value="ECO:0007669"/>
    <property type="project" value="UniProtKB-KW"/>
</dbReference>
<accession>A0A498H6I3</accession>
<feature type="domain" description="Peptidase M48" evidence="8">
    <location>
        <begin position="11"/>
        <end position="143"/>
    </location>
</feature>
<protein>
    <recommendedName>
        <fullName evidence="8">Peptidase M48 domain-containing protein</fullName>
    </recommendedName>
</protein>
<comment type="caution">
    <text evidence="9">The sequence shown here is derived from an EMBL/GenBank/DDBJ whole genome shotgun (WGS) entry which is preliminary data.</text>
</comment>
<keyword evidence="7" id="KW-0812">Transmembrane</keyword>
<keyword evidence="4 6" id="KW-0862">Zinc</keyword>
<name>A0A498H6I3_9EURY</name>
<evidence type="ECO:0000256" key="7">
    <source>
        <dbReference type="SAM" id="Phobius"/>
    </source>
</evidence>
<dbReference type="EMBL" id="LHQS01000001">
    <property type="protein sequence ID" value="RXE57448.1"/>
    <property type="molecule type" value="Genomic_DNA"/>
</dbReference>
<evidence type="ECO:0000313" key="10">
    <source>
        <dbReference type="Proteomes" id="UP000290932"/>
    </source>
</evidence>
<evidence type="ECO:0000256" key="2">
    <source>
        <dbReference type="ARBA" id="ARBA00022723"/>
    </source>
</evidence>
<organism evidence="9 10">
    <name type="scientific">Methanoculleus taiwanensis</name>
    <dbReference type="NCBI Taxonomy" id="1550565"/>
    <lineage>
        <taxon>Archaea</taxon>
        <taxon>Methanobacteriati</taxon>
        <taxon>Methanobacteriota</taxon>
        <taxon>Stenosarchaea group</taxon>
        <taxon>Methanomicrobia</taxon>
        <taxon>Methanomicrobiales</taxon>
        <taxon>Methanomicrobiaceae</taxon>
        <taxon>Methanoculleus</taxon>
    </lineage>
</organism>